<evidence type="ECO:0000256" key="7">
    <source>
        <dbReference type="SAM" id="SignalP"/>
    </source>
</evidence>
<evidence type="ECO:0000256" key="3">
    <source>
        <dbReference type="ARBA" id="ARBA00022692"/>
    </source>
</evidence>
<dbReference type="AlphaFoldDB" id="A0A1Y1VXL0"/>
<dbReference type="Proteomes" id="UP000193922">
    <property type="component" value="Unassembled WGS sequence"/>
</dbReference>
<comment type="subcellular location">
    <subcellularLocation>
        <location evidence="1">Membrane</location>
        <topology evidence="1">Multi-pass membrane protein</topology>
    </subcellularLocation>
</comment>
<feature type="transmembrane region" description="Helical" evidence="6">
    <location>
        <begin position="69"/>
        <end position="85"/>
    </location>
</feature>
<evidence type="ECO:0000256" key="6">
    <source>
        <dbReference type="SAM" id="Phobius"/>
    </source>
</evidence>
<evidence type="ECO:0000313" key="8">
    <source>
        <dbReference type="EMBL" id="ORX65943.1"/>
    </source>
</evidence>
<dbReference type="GeneID" id="63801487"/>
<evidence type="ECO:0000313" key="9">
    <source>
        <dbReference type="Proteomes" id="UP000193922"/>
    </source>
</evidence>
<feature type="chain" id="PRO_5012417730" evidence="7">
    <location>
        <begin position="25"/>
        <end position="171"/>
    </location>
</feature>
<feature type="signal peptide" evidence="7">
    <location>
        <begin position="1"/>
        <end position="24"/>
    </location>
</feature>
<dbReference type="NCBIfam" id="NF038013">
    <property type="entry name" value="AceTr_1"/>
    <property type="match status" value="1"/>
</dbReference>
<dbReference type="Pfam" id="PF01184">
    <property type="entry name" value="Gpr1_Fun34_YaaH"/>
    <property type="match status" value="1"/>
</dbReference>
<dbReference type="GO" id="GO:0005886">
    <property type="term" value="C:plasma membrane"/>
    <property type="evidence" value="ECO:0007669"/>
    <property type="project" value="TreeGrafter"/>
</dbReference>
<proteinExistence type="inferred from homology"/>
<comment type="similarity">
    <text evidence="2">Belongs to the acetate uptake transporter (AceTr) (TC 2.A.96) family.</text>
</comment>
<dbReference type="EMBL" id="MCFD01000019">
    <property type="protein sequence ID" value="ORX65943.1"/>
    <property type="molecule type" value="Genomic_DNA"/>
</dbReference>
<dbReference type="PANTHER" id="PTHR31123">
    <property type="entry name" value="ACCUMULATION OF DYADS PROTEIN 2-RELATED"/>
    <property type="match status" value="1"/>
</dbReference>
<dbReference type="GO" id="GO:0015123">
    <property type="term" value="F:acetate transmembrane transporter activity"/>
    <property type="evidence" value="ECO:0007669"/>
    <property type="project" value="TreeGrafter"/>
</dbReference>
<evidence type="ECO:0000256" key="1">
    <source>
        <dbReference type="ARBA" id="ARBA00004141"/>
    </source>
</evidence>
<gene>
    <name evidence="8" type="ORF">DL89DRAFT_227062</name>
</gene>
<feature type="transmembrane region" description="Helical" evidence="6">
    <location>
        <begin position="124"/>
        <end position="142"/>
    </location>
</feature>
<evidence type="ECO:0000256" key="4">
    <source>
        <dbReference type="ARBA" id="ARBA00022989"/>
    </source>
</evidence>
<dbReference type="OrthoDB" id="3648309at2759"/>
<keyword evidence="7" id="KW-0732">Signal</keyword>
<keyword evidence="5 6" id="KW-0472">Membrane</keyword>
<keyword evidence="9" id="KW-1185">Reference proteome</keyword>
<dbReference type="InterPro" id="IPR051633">
    <property type="entry name" value="AceTr"/>
</dbReference>
<sequence>MTGQAIAVAGIAQLFAGLWQIANGDTFEGAAFSSFGSSWLAKGLGMVPGIGVIDYQANESPRVARRQNGIVGLAWSIWVLILLAGNVKSHFVNILMFVTLNLQLDFGCAGTWTNNERITKAGGWFGFFCGLTAMYNAASILLNEENFWCNVPVGNWYNPDTKLDEEAEAGF</sequence>
<dbReference type="PANTHER" id="PTHR31123:SF1">
    <property type="entry name" value="ACCUMULATION OF DYADS PROTEIN 2-RELATED"/>
    <property type="match status" value="1"/>
</dbReference>
<accession>A0A1Y1VXL0</accession>
<reference evidence="8 9" key="1">
    <citation type="submission" date="2016-07" db="EMBL/GenBank/DDBJ databases">
        <title>Pervasive Adenine N6-methylation of Active Genes in Fungi.</title>
        <authorList>
            <consortium name="DOE Joint Genome Institute"/>
            <person name="Mondo S.J."/>
            <person name="Dannebaum R.O."/>
            <person name="Kuo R.C."/>
            <person name="Labutti K."/>
            <person name="Haridas S."/>
            <person name="Kuo A."/>
            <person name="Salamov A."/>
            <person name="Ahrendt S.R."/>
            <person name="Lipzen A."/>
            <person name="Sullivan W."/>
            <person name="Andreopoulos W.B."/>
            <person name="Clum A."/>
            <person name="Lindquist E."/>
            <person name="Daum C."/>
            <person name="Ramamoorthy G.K."/>
            <person name="Gryganskyi A."/>
            <person name="Culley D."/>
            <person name="Magnuson J.K."/>
            <person name="James T.Y."/>
            <person name="O'Malley M.A."/>
            <person name="Stajich J.E."/>
            <person name="Spatafora J.W."/>
            <person name="Visel A."/>
            <person name="Grigoriev I.V."/>
        </authorList>
    </citation>
    <scope>NUCLEOTIDE SEQUENCE [LARGE SCALE GENOMIC DNA]</scope>
    <source>
        <strain evidence="8 9">ATCC 12442</strain>
    </source>
</reference>
<keyword evidence="3 6" id="KW-0812">Transmembrane</keyword>
<name>A0A1Y1VXL0_9FUNG</name>
<evidence type="ECO:0000256" key="5">
    <source>
        <dbReference type="ARBA" id="ARBA00023136"/>
    </source>
</evidence>
<comment type="caution">
    <text evidence="8">The sequence shown here is derived from an EMBL/GenBank/DDBJ whole genome shotgun (WGS) entry which is preliminary data.</text>
</comment>
<dbReference type="InterPro" id="IPR000791">
    <property type="entry name" value="Gpr1/Fun34/SatP-like"/>
</dbReference>
<evidence type="ECO:0000256" key="2">
    <source>
        <dbReference type="ARBA" id="ARBA00005587"/>
    </source>
</evidence>
<dbReference type="RefSeq" id="XP_040740014.1">
    <property type="nucleotide sequence ID" value="XM_040884839.1"/>
</dbReference>
<organism evidence="8 9">
    <name type="scientific">Linderina pennispora</name>
    <dbReference type="NCBI Taxonomy" id="61395"/>
    <lineage>
        <taxon>Eukaryota</taxon>
        <taxon>Fungi</taxon>
        <taxon>Fungi incertae sedis</taxon>
        <taxon>Zoopagomycota</taxon>
        <taxon>Kickxellomycotina</taxon>
        <taxon>Kickxellomycetes</taxon>
        <taxon>Kickxellales</taxon>
        <taxon>Kickxellaceae</taxon>
        <taxon>Linderina</taxon>
    </lineage>
</organism>
<protein>
    <submittedName>
        <fullName evidence="8">Uncharacterized protein</fullName>
    </submittedName>
</protein>
<dbReference type="STRING" id="61395.A0A1Y1VXL0"/>
<keyword evidence="4 6" id="KW-1133">Transmembrane helix</keyword>